<dbReference type="CDD" id="cd14686">
    <property type="entry name" value="bZIP"/>
    <property type="match status" value="1"/>
</dbReference>
<dbReference type="PANTHER" id="PTHR45967:SF38">
    <property type="entry name" value="G-BOX-BINDING FACTOR 2"/>
    <property type="match status" value="1"/>
</dbReference>
<feature type="region of interest" description="Disordered" evidence="1">
    <location>
        <begin position="471"/>
        <end position="534"/>
    </location>
</feature>
<organism evidence="3 4">
    <name type="scientific">Globisporangium ultimum (strain ATCC 200006 / CBS 805.95 / DAOM BR144)</name>
    <name type="common">Pythium ultimum</name>
    <dbReference type="NCBI Taxonomy" id="431595"/>
    <lineage>
        <taxon>Eukaryota</taxon>
        <taxon>Sar</taxon>
        <taxon>Stramenopiles</taxon>
        <taxon>Oomycota</taxon>
        <taxon>Peronosporomycetes</taxon>
        <taxon>Pythiales</taxon>
        <taxon>Pythiaceae</taxon>
        <taxon>Globisporangium</taxon>
    </lineage>
</organism>
<feature type="region of interest" description="Disordered" evidence="1">
    <location>
        <begin position="208"/>
        <end position="246"/>
    </location>
</feature>
<feature type="compositionally biased region" description="Low complexity" evidence="1">
    <location>
        <begin position="208"/>
        <end position="220"/>
    </location>
</feature>
<feature type="domain" description="BZIP" evidence="2">
    <location>
        <begin position="224"/>
        <end position="287"/>
    </location>
</feature>
<dbReference type="InterPro" id="IPR046347">
    <property type="entry name" value="bZIP_sf"/>
</dbReference>
<proteinExistence type="predicted"/>
<feature type="compositionally biased region" description="Polar residues" evidence="1">
    <location>
        <begin position="78"/>
        <end position="123"/>
    </location>
</feature>
<dbReference type="VEuPathDB" id="FungiDB:PYU1_G013491"/>
<dbReference type="PANTHER" id="PTHR45967">
    <property type="entry name" value="G-BOX-BINDING FACTOR 3-RELATED"/>
    <property type="match status" value="1"/>
</dbReference>
<dbReference type="GO" id="GO:0003700">
    <property type="term" value="F:DNA-binding transcription factor activity"/>
    <property type="evidence" value="ECO:0007669"/>
    <property type="project" value="InterPro"/>
</dbReference>
<dbReference type="EMBL" id="GL376593">
    <property type="status" value="NOT_ANNOTATED_CDS"/>
    <property type="molecule type" value="Genomic_DNA"/>
</dbReference>
<name>K3X8H1_GLOUD</name>
<dbReference type="Pfam" id="PF00170">
    <property type="entry name" value="bZIP_1"/>
    <property type="match status" value="1"/>
</dbReference>
<dbReference type="InterPro" id="IPR004827">
    <property type="entry name" value="bZIP"/>
</dbReference>
<evidence type="ECO:0000256" key="1">
    <source>
        <dbReference type="SAM" id="MobiDB-lite"/>
    </source>
</evidence>
<dbReference type="HOGENOM" id="CLU_040982_0_0_1"/>
<protein>
    <recommendedName>
        <fullName evidence="2">BZIP domain-containing protein</fullName>
    </recommendedName>
</protein>
<dbReference type="PROSITE" id="PS50217">
    <property type="entry name" value="BZIP"/>
    <property type="match status" value="1"/>
</dbReference>
<dbReference type="EnsemblProtists" id="PYU1_T013520">
    <property type="protein sequence ID" value="PYU1_T013520"/>
    <property type="gene ID" value="PYU1_G013491"/>
</dbReference>
<feature type="compositionally biased region" description="Low complexity" evidence="1">
    <location>
        <begin position="134"/>
        <end position="144"/>
    </location>
</feature>
<dbReference type="SUPFAM" id="SSF57959">
    <property type="entry name" value="Leucine zipper domain"/>
    <property type="match status" value="1"/>
</dbReference>
<evidence type="ECO:0000313" key="3">
    <source>
        <dbReference type="EnsemblProtists" id="PYU1_T013520"/>
    </source>
</evidence>
<dbReference type="Gene3D" id="1.20.5.170">
    <property type="match status" value="1"/>
</dbReference>
<dbReference type="PROSITE" id="PS00036">
    <property type="entry name" value="BZIP_BASIC"/>
    <property type="match status" value="1"/>
</dbReference>
<feature type="region of interest" description="Disordered" evidence="1">
    <location>
        <begin position="78"/>
        <end position="144"/>
    </location>
</feature>
<keyword evidence="4" id="KW-1185">Reference proteome</keyword>
<dbReference type="eggNOG" id="ENOG502S2C3">
    <property type="taxonomic scope" value="Eukaryota"/>
</dbReference>
<reference evidence="3" key="3">
    <citation type="submission" date="2015-02" db="UniProtKB">
        <authorList>
            <consortium name="EnsemblProtists"/>
        </authorList>
    </citation>
    <scope>IDENTIFICATION</scope>
    <source>
        <strain evidence="3">DAOM BR144</strain>
    </source>
</reference>
<sequence length="534" mass="58219">MDASAFPRSASGDDELFLMDDFLLKDDAAFHSNSSNNNGGVSQTHSHSLAGGMETFDHVDALLLGFDLDAPLDAAVASSSSTPLEYRQTGMNSTHKSNDGSASPTTTDDMSGSEASSPAPSFTSEDHHHLKNASPSSSPVRAPPLSQRITAAPMETKYNPAPAAFPRGVLPYALPVAYFPPQPMVTLNMNQKRPFQPEVLPNAMPPAAITASTSASGDATLTKKSKREIRQMKNRESANKSRLRRKAQMSELSEEVQELTKKQHELQNTIAALRAENKSLHDQNSFLRSLVAKPNTNNELLLQQQQQQQIQQQFSDNSMFADEANFSSLSALENGQQLEIAPPQKKSKTSRVTTFSAASLSLCASVFGITILSDSEHGASDSGNIRRPGRILHSLPASIDSGFSPAPSTSFLDMIWDTVVSSWAFLSSSELAFGVLLNVLSFVVIMGLYHMWQASSFTTETTKKQHMIQKSVARSSGKHLHARNNETKRRSVSWQDIHLRDANGEHEEGDNSRTASSVHGTPQSSRLPRMRDLL</sequence>
<dbReference type="GO" id="GO:0043565">
    <property type="term" value="F:sequence-specific DNA binding"/>
    <property type="evidence" value="ECO:0007669"/>
    <property type="project" value="InterPro"/>
</dbReference>
<dbReference type="SMART" id="SM00338">
    <property type="entry name" value="BRLZ"/>
    <property type="match status" value="1"/>
</dbReference>
<evidence type="ECO:0000259" key="2">
    <source>
        <dbReference type="PROSITE" id="PS50217"/>
    </source>
</evidence>
<reference evidence="4" key="2">
    <citation type="submission" date="2010-04" db="EMBL/GenBank/DDBJ databases">
        <authorList>
            <person name="Buell R."/>
            <person name="Hamilton J."/>
            <person name="Hostetler J."/>
        </authorList>
    </citation>
    <scope>NUCLEOTIDE SEQUENCE [LARGE SCALE GENOMIC DNA]</scope>
    <source>
        <strain evidence="4">DAOM:BR144</strain>
    </source>
</reference>
<dbReference type="InterPro" id="IPR044827">
    <property type="entry name" value="GBF-like"/>
</dbReference>
<dbReference type="AlphaFoldDB" id="K3X8H1"/>
<dbReference type="Proteomes" id="UP000019132">
    <property type="component" value="Unassembled WGS sequence"/>
</dbReference>
<accession>K3X8H1</accession>
<dbReference type="STRING" id="431595.K3X8H1"/>
<reference evidence="4" key="1">
    <citation type="journal article" date="2010" name="Genome Biol.">
        <title>Genome sequence of the necrotrophic plant pathogen Pythium ultimum reveals original pathogenicity mechanisms and effector repertoire.</title>
        <authorList>
            <person name="Levesque C.A."/>
            <person name="Brouwer H."/>
            <person name="Cano L."/>
            <person name="Hamilton J.P."/>
            <person name="Holt C."/>
            <person name="Huitema E."/>
            <person name="Raffaele S."/>
            <person name="Robideau G.P."/>
            <person name="Thines M."/>
            <person name="Win J."/>
            <person name="Zerillo M.M."/>
            <person name="Beakes G.W."/>
            <person name="Boore J.L."/>
            <person name="Busam D."/>
            <person name="Dumas B."/>
            <person name="Ferriera S."/>
            <person name="Fuerstenberg S.I."/>
            <person name="Gachon C.M."/>
            <person name="Gaulin E."/>
            <person name="Govers F."/>
            <person name="Grenville-Briggs L."/>
            <person name="Horner N."/>
            <person name="Hostetler J."/>
            <person name="Jiang R.H."/>
            <person name="Johnson J."/>
            <person name="Krajaejun T."/>
            <person name="Lin H."/>
            <person name="Meijer H.J."/>
            <person name="Moore B."/>
            <person name="Morris P."/>
            <person name="Phuntmart V."/>
            <person name="Puiu D."/>
            <person name="Shetty J."/>
            <person name="Stajich J.E."/>
            <person name="Tripathy S."/>
            <person name="Wawra S."/>
            <person name="van West P."/>
            <person name="Whitty B.R."/>
            <person name="Coutinho P.M."/>
            <person name="Henrissat B."/>
            <person name="Martin F."/>
            <person name="Thomas P.D."/>
            <person name="Tyler B.M."/>
            <person name="De Vries R.P."/>
            <person name="Kamoun S."/>
            <person name="Yandell M."/>
            <person name="Tisserat N."/>
            <person name="Buell C.R."/>
        </authorList>
    </citation>
    <scope>NUCLEOTIDE SEQUENCE</scope>
    <source>
        <strain evidence="4">DAOM:BR144</strain>
    </source>
</reference>
<feature type="compositionally biased region" description="Basic and acidic residues" evidence="1">
    <location>
        <begin position="228"/>
        <end position="239"/>
    </location>
</feature>
<dbReference type="InParanoid" id="K3X8H1"/>
<feature type="compositionally biased region" description="Basic and acidic residues" evidence="1">
    <location>
        <begin position="497"/>
        <end position="511"/>
    </location>
</feature>
<evidence type="ECO:0000313" key="4">
    <source>
        <dbReference type="Proteomes" id="UP000019132"/>
    </source>
</evidence>
<feature type="compositionally biased region" description="Polar residues" evidence="1">
    <location>
        <begin position="512"/>
        <end position="526"/>
    </location>
</feature>